<name>A0A382P6S7_9ZZZZ</name>
<accession>A0A382P6S7</accession>
<dbReference type="EMBL" id="UINC01104913">
    <property type="protein sequence ID" value="SVC68428.1"/>
    <property type="molecule type" value="Genomic_DNA"/>
</dbReference>
<dbReference type="Pfam" id="PF07394">
    <property type="entry name" value="DUF1501"/>
    <property type="match status" value="1"/>
</dbReference>
<evidence type="ECO:0000313" key="1">
    <source>
        <dbReference type="EMBL" id="SVC68428.1"/>
    </source>
</evidence>
<feature type="non-terminal residue" evidence="1">
    <location>
        <position position="1"/>
    </location>
</feature>
<organism evidence="1">
    <name type="scientific">marine metagenome</name>
    <dbReference type="NCBI Taxonomy" id="408172"/>
    <lineage>
        <taxon>unclassified sequences</taxon>
        <taxon>metagenomes</taxon>
        <taxon>ecological metagenomes</taxon>
    </lineage>
</organism>
<dbReference type="InterPro" id="IPR017850">
    <property type="entry name" value="Alkaline_phosphatase_core_sf"/>
</dbReference>
<protein>
    <recommendedName>
        <fullName evidence="2">DUF1501 domain-containing protein</fullName>
    </recommendedName>
</protein>
<dbReference type="AlphaFoldDB" id="A0A382P6S7"/>
<evidence type="ECO:0008006" key="2">
    <source>
        <dbReference type="Google" id="ProtNLM"/>
    </source>
</evidence>
<dbReference type="InterPro" id="IPR010869">
    <property type="entry name" value="DUF1501"/>
</dbReference>
<reference evidence="1" key="1">
    <citation type="submission" date="2018-05" db="EMBL/GenBank/DDBJ databases">
        <authorList>
            <person name="Lanie J.A."/>
            <person name="Ng W.-L."/>
            <person name="Kazmierczak K.M."/>
            <person name="Andrzejewski T.M."/>
            <person name="Davidsen T.M."/>
            <person name="Wayne K.J."/>
            <person name="Tettelin H."/>
            <person name="Glass J.I."/>
            <person name="Rusch D."/>
            <person name="Podicherti R."/>
            <person name="Tsui H.-C.T."/>
            <person name="Winkler M.E."/>
        </authorList>
    </citation>
    <scope>NUCLEOTIDE SEQUENCE</scope>
</reference>
<sequence length="358" mass="38601">GVRSVGDVIPTSLPGVRFSGWIPRLARLAHKFSVVRSFHTGNSGHNIQPIVSDSSKQANIGVHYARVAGVTRANSGIPTNVVLFPRSVDPNVPGPEARGNISATGPYSKGYAPFIPGKGGQLQDDMNLAMPRERFFERRKLLAGLDSLNRAIDANGEVNALDDIQQQAAEVLLGGGVSRALDLSQENARTLALYDTSRYVRGKKWNSVTRGTKGYYNAQAGTIGNLLLQARRLCEAGCGYVTIHASYAGVWDMHADQNNLNMHDGMEAVGYSFDHAVAAFIEDCEARGLSDKIMLVCCGEMGRTPKLNERGGRDHWARLAPLMIYGGGIDGGRVIGKSDRLGGEPITDAYNPRHLISS</sequence>
<gene>
    <name evidence="1" type="ORF">METZ01_LOCUS321282</name>
</gene>
<dbReference type="PANTHER" id="PTHR43737">
    <property type="entry name" value="BLL7424 PROTEIN"/>
    <property type="match status" value="1"/>
</dbReference>
<proteinExistence type="predicted"/>
<feature type="non-terminal residue" evidence="1">
    <location>
        <position position="358"/>
    </location>
</feature>
<dbReference type="PANTHER" id="PTHR43737:SF1">
    <property type="entry name" value="DUF1501 DOMAIN-CONTAINING PROTEIN"/>
    <property type="match status" value="1"/>
</dbReference>
<dbReference type="SUPFAM" id="SSF53649">
    <property type="entry name" value="Alkaline phosphatase-like"/>
    <property type="match status" value="1"/>
</dbReference>